<gene>
    <name evidence="7" type="ORF">METZ01_LOCUS7433</name>
</gene>
<evidence type="ECO:0000256" key="6">
    <source>
        <dbReference type="SAM" id="Phobius"/>
    </source>
</evidence>
<evidence type="ECO:0000256" key="4">
    <source>
        <dbReference type="ARBA" id="ARBA00023136"/>
    </source>
</evidence>
<keyword evidence="3 6" id="KW-1133">Transmembrane helix</keyword>
<feature type="compositionally biased region" description="Acidic residues" evidence="5">
    <location>
        <begin position="194"/>
        <end position="203"/>
    </location>
</feature>
<feature type="transmembrane region" description="Helical" evidence="6">
    <location>
        <begin position="47"/>
        <end position="70"/>
    </location>
</feature>
<dbReference type="NCBIfam" id="TIGR01352">
    <property type="entry name" value="tonB_Cterm"/>
    <property type="match status" value="1"/>
</dbReference>
<dbReference type="GO" id="GO:0016020">
    <property type="term" value="C:membrane"/>
    <property type="evidence" value="ECO:0007669"/>
    <property type="project" value="UniProtKB-SubCell"/>
</dbReference>
<reference evidence="7" key="1">
    <citation type="submission" date="2018-05" db="EMBL/GenBank/DDBJ databases">
        <authorList>
            <person name="Lanie J.A."/>
            <person name="Ng W.-L."/>
            <person name="Kazmierczak K.M."/>
            <person name="Andrzejewski T.M."/>
            <person name="Davidsen T.M."/>
            <person name="Wayne K.J."/>
            <person name="Tettelin H."/>
            <person name="Glass J.I."/>
            <person name="Rusch D."/>
            <person name="Podicherti R."/>
            <person name="Tsui H.-C.T."/>
            <person name="Winkler M.E."/>
        </authorList>
    </citation>
    <scope>NUCLEOTIDE SEQUENCE</scope>
</reference>
<evidence type="ECO:0000313" key="7">
    <source>
        <dbReference type="EMBL" id="SUZ54579.1"/>
    </source>
</evidence>
<dbReference type="AlphaFoldDB" id="A0A381NJM4"/>
<feature type="compositionally biased region" description="Polar residues" evidence="5">
    <location>
        <begin position="134"/>
        <end position="148"/>
    </location>
</feature>
<evidence type="ECO:0008006" key="8">
    <source>
        <dbReference type="Google" id="ProtNLM"/>
    </source>
</evidence>
<accession>A0A381NJM4</accession>
<name>A0A381NJM4_9ZZZZ</name>
<protein>
    <recommendedName>
        <fullName evidence="8">TonB C-terminal domain-containing protein</fullName>
    </recommendedName>
</protein>
<evidence type="ECO:0000256" key="5">
    <source>
        <dbReference type="SAM" id="MobiDB-lite"/>
    </source>
</evidence>
<proteinExistence type="predicted"/>
<dbReference type="Pfam" id="PF13103">
    <property type="entry name" value="TonB_2"/>
    <property type="match status" value="1"/>
</dbReference>
<keyword evidence="4 6" id="KW-0472">Membrane</keyword>
<feature type="compositionally biased region" description="Basic and acidic residues" evidence="5">
    <location>
        <begin position="161"/>
        <end position="174"/>
    </location>
</feature>
<evidence type="ECO:0000256" key="2">
    <source>
        <dbReference type="ARBA" id="ARBA00022692"/>
    </source>
</evidence>
<keyword evidence="2 6" id="KW-0812">Transmembrane</keyword>
<dbReference type="InterPro" id="IPR006260">
    <property type="entry name" value="TonB/TolA_C"/>
</dbReference>
<feature type="region of interest" description="Disordered" evidence="5">
    <location>
        <begin position="134"/>
        <end position="229"/>
    </location>
</feature>
<evidence type="ECO:0000256" key="1">
    <source>
        <dbReference type="ARBA" id="ARBA00004167"/>
    </source>
</evidence>
<sequence length="370" mass="41348">MGYLPTEDARWYTGRVTGPSTSMRFDFEDRLFDIPTIEPAMSWRERVLLSLFAHVAFGLLLIFGAQLPFVRDAAERRAERLAELEFDQLVLQQDRTPDQPTFIFVEPLVDIPAPEAPRQAPLSDFDREAQSLFQAEDSSNSLPNSEGNSPEFVEEEELSDGLDRVTSEGTEREPQAVQGTETVELADDRLAEALEPDPEDPGDASDLRPPLLTDRGTVPPDASTIPRPGTIVNQAVGRAVAGLDSLGRGQSFQNLRGRTDKYGDDIQFDSKGVDFGSWIRRFRAQIYRNWLIPYAAMSMSGHVVLTFNIHKGGELTELTVHRPSGVNAFTNSAFNAMSWSNPTYPLPPEYPDESAFFTVTFYFNELPPRP</sequence>
<dbReference type="SUPFAM" id="SSF74653">
    <property type="entry name" value="TolA/TonB C-terminal domain"/>
    <property type="match status" value="1"/>
</dbReference>
<dbReference type="EMBL" id="UINC01000396">
    <property type="protein sequence ID" value="SUZ54579.1"/>
    <property type="molecule type" value="Genomic_DNA"/>
</dbReference>
<organism evidence="7">
    <name type="scientific">marine metagenome</name>
    <dbReference type="NCBI Taxonomy" id="408172"/>
    <lineage>
        <taxon>unclassified sequences</taxon>
        <taxon>metagenomes</taxon>
        <taxon>ecological metagenomes</taxon>
    </lineage>
</organism>
<comment type="subcellular location">
    <subcellularLocation>
        <location evidence="1">Membrane</location>
        <topology evidence="1">Single-pass membrane protein</topology>
    </subcellularLocation>
</comment>
<dbReference type="Gene3D" id="3.30.1150.10">
    <property type="match status" value="1"/>
</dbReference>
<evidence type="ECO:0000256" key="3">
    <source>
        <dbReference type="ARBA" id="ARBA00022989"/>
    </source>
</evidence>